<keyword evidence="2" id="KW-1185">Reference proteome</keyword>
<accession>A0ABR6BSC6</accession>
<protein>
    <recommendedName>
        <fullName evidence="3">BON domain-containing protein</fullName>
    </recommendedName>
</protein>
<gene>
    <name evidence="1" type="ORF">BC739_006759</name>
</gene>
<evidence type="ECO:0008006" key="3">
    <source>
        <dbReference type="Google" id="ProtNLM"/>
    </source>
</evidence>
<reference evidence="1 2" key="1">
    <citation type="submission" date="2020-08" db="EMBL/GenBank/DDBJ databases">
        <title>Genomic Encyclopedia of Archaeal and Bacterial Type Strains, Phase II (KMG-II): from individual species to whole genera.</title>
        <authorList>
            <person name="Goeker M."/>
        </authorList>
    </citation>
    <scope>NUCLEOTIDE SEQUENCE [LARGE SCALE GENOMIC DNA]</scope>
    <source>
        <strain evidence="1 2">DSM 43850</strain>
    </source>
</reference>
<dbReference type="RefSeq" id="WP_182839453.1">
    <property type="nucleotide sequence ID" value="NZ_BAAABQ010000017.1"/>
</dbReference>
<sequence>MTEFVLPTTQARVLLVTNSSGQQVIVGPVYSEASLANLAKQIRACGPVVNAALPYFTRREALDATSSGTPNRA</sequence>
<name>A0ABR6BSC6_9PSEU</name>
<evidence type="ECO:0000313" key="2">
    <source>
        <dbReference type="Proteomes" id="UP000517916"/>
    </source>
</evidence>
<evidence type="ECO:0000313" key="1">
    <source>
        <dbReference type="EMBL" id="MBA8929541.1"/>
    </source>
</evidence>
<organism evidence="1 2">
    <name type="scientific">Kutzneria viridogrisea</name>
    <dbReference type="NCBI Taxonomy" id="47990"/>
    <lineage>
        <taxon>Bacteria</taxon>
        <taxon>Bacillati</taxon>
        <taxon>Actinomycetota</taxon>
        <taxon>Actinomycetes</taxon>
        <taxon>Pseudonocardiales</taxon>
        <taxon>Pseudonocardiaceae</taxon>
        <taxon>Kutzneria</taxon>
    </lineage>
</organism>
<dbReference type="EMBL" id="JACJID010000005">
    <property type="protein sequence ID" value="MBA8929541.1"/>
    <property type="molecule type" value="Genomic_DNA"/>
</dbReference>
<proteinExistence type="predicted"/>
<dbReference type="Proteomes" id="UP000517916">
    <property type="component" value="Unassembled WGS sequence"/>
</dbReference>
<comment type="caution">
    <text evidence="1">The sequence shown here is derived from an EMBL/GenBank/DDBJ whole genome shotgun (WGS) entry which is preliminary data.</text>
</comment>